<evidence type="ECO:0000256" key="3">
    <source>
        <dbReference type="ARBA" id="ARBA00022729"/>
    </source>
</evidence>
<evidence type="ECO:0000259" key="10">
    <source>
        <dbReference type="PROSITE" id="PS50059"/>
    </source>
</evidence>
<dbReference type="EMBL" id="JBHRYF010000001">
    <property type="protein sequence ID" value="MFC3659495.1"/>
    <property type="molecule type" value="Genomic_DNA"/>
</dbReference>
<dbReference type="PRINTS" id="PR01730">
    <property type="entry name" value="INFPOTNTIATR"/>
</dbReference>
<evidence type="ECO:0000256" key="1">
    <source>
        <dbReference type="ARBA" id="ARBA00000971"/>
    </source>
</evidence>
<sequence>MTSRTRFAVASLLAASLAFGFAACKPIDEDAKKDDKSAADANSAGGADIAKSSGLKTDKEQASYMVGMSVGKSLEPIKDEVDMDTLIKAMKTMMSGGKPLLTDEQAQQVAQAFDQRLQAKKVAEAEAASKKNASEGEAFLAANAKKPGVKTTASGLQYQVLTEGKGPKPAADAMVKVHYKGELLDGTEFDSSHDRGEPAVFSLQQVAPGWAEGVQLMPVGSKYKLWIPSKLGYGEQGTPGGPIPPNATLVFEVELLDIVKPDAAPEAKN</sequence>
<dbReference type="InterPro" id="IPR046357">
    <property type="entry name" value="PPIase_dom_sf"/>
</dbReference>
<dbReference type="PROSITE" id="PS50059">
    <property type="entry name" value="FKBP_PPIASE"/>
    <property type="match status" value="1"/>
</dbReference>
<dbReference type="SUPFAM" id="SSF54534">
    <property type="entry name" value="FKBP-like"/>
    <property type="match status" value="1"/>
</dbReference>
<dbReference type="Gene3D" id="3.10.50.40">
    <property type="match status" value="1"/>
</dbReference>
<dbReference type="EC" id="5.2.1.8" evidence="7"/>
<keyword evidence="12" id="KW-1185">Reference proteome</keyword>
<dbReference type="InterPro" id="IPR001179">
    <property type="entry name" value="PPIase_FKBP_dom"/>
</dbReference>
<keyword evidence="3 9" id="KW-0732">Signal</keyword>
<dbReference type="InterPro" id="IPR000774">
    <property type="entry name" value="PPIase_FKBP_N"/>
</dbReference>
<dbReference type="InterPro" id="IPR008104">
    <property type="entry name" value="INFPOTNTIATR"/>
</dbReference>
<evidence type="ECO:0000256" key="9">
    <source>
        <dbReference type="SAM" id="SignalP"/>
    </source>
</evidence>
<evidence type="ECO:0000256" key="8">
    <source>
        <dbReference type="SAM" id="MobiDB-lite"/>
    </source>
</evidence>
<proteinExistence type="inferred from homology"/>
<feature type="region of interest" description="Disordered" evidence="8">
    <location>
        <begin position="31"/>
        <end position="52"/>
    </location>
</feature>
<dbReference type="RefSeq" id="WP_386706968.1">
    <property type="nucleotide sequence ID" value="NZ_JBHRYF010000001.1"/>
</dbReference>
<dbReference type="Proteomes" id="UP001595724">
    <property type="component" value="Unassembled WGS sequence"/>
</dbReference>
<keyword evidence="4 6" id="KW-0697">Rotamase</keyword>
<protein>
    <recommendedName>
        <fullName evidence="7">Peptidyl-prolyl cis-trans isomerase</fullName>
        <ecNumber evidence="7">5.2.1.8</ecNumber>
    </recommendedName>
</protein>
<evidence type="ECO:0000256" key="4">
    <source>
        <dbReference type="ARBA" id="ARBA00023110"/>
    </source>
</evidence>
<dbReference type="PROSITE" id="PS51257">
    <property type="entry name" value="PROKAR_LIPOPROTEIN"/>
    <property type="match status" value="1"/>
</dbReference>
<reference evidence="12" key="1">
    <citation type="journal article" date="2019" name="Int. J. Syst. Evol. Microbiol.">
        <title>The Global Catalogue of Microorganisms (GCM) 10K type strain sequencing project: providing services to taxonomists for standard genome sequencing and annotation.</title>
        <authorList>
            <consortium name="The Broad Institute Genomics Platform"/>
            <consortium name="The Broad Institute Genome Sequencing Center for Infectious Disease"/>
            <person name="Wu L."/>
            <person name="Ma J."/>
        </authorList>
    </citation>
    <scope>NUCLEOTIDE SEQUENCE [LARGE SCALE GENOMIC DNA]</scope>
    <source>
        <strain evidence="12">KCTC 42211</strain>
    </source>
</reference>
<dbReference type="Pfam" id="PF00254">
    <property type="entry name" value="FKBP_C"/>
    <property type="match status" value="1"/>
</dbReference>
<dbReference type="PANTHER" id="PTHR43811">
    <property type="entry name" value="FKBP-TYPE PEPTIDYL-PROLYL CIS-TRANS ISOMERASE FKPA"/>
    <property type="match status" value="1"/>
</dbReference>
<dbReference type="PANTHER" id="PTHR43811:SF19">
    <property type="entry name" value="39 KDA FK506-BINDING NUCLEAR PROTEIN"/>
    <property type="match status" value="1"/>
</dbReference>
<dbReference type="GO" id="GO:0003755">
    <property type="term" value="F:peptidyl-prolyl cis-trans isomerase activity"/>
    <property type="evidence" value="ECO:0007669"/>
    <property type="project" value="UniProtKB-EC"/>
</dbReference>
<evidence type="ECO:0000313" key="12">
    <source>
        <dbReference type="Proteomes" id="UP001595724"/>
    </source>
</evidence>
<feature type="signal peptide" evidence="9">
    <location>
        <begin position="1"/>
        <end position="22"/>
    </location>
</feature>
<evidence type="ECO:0000256" key="2">
    <source>
        <dbReference type="ARBA" id="ARBA00006577"/>
    </source>
</evidence>
<organism evidence="11 12">
    <name type="scientific">Luteimonas notoginsengisoli</name>
    <dbReference type="NCBI Taxonomy" id="1578200"/>
    <lineage>
        <taxon>Bacteria</taxon>
        <taxon>Pseudomonadati</taxon>
        <taxon>Pseudomonadota</taxon>
        <taxon>Gammaproteobacteria</taxon>
        <taxon>Lysobacterales</taxon>
        <taxon>Lysobacteraceae</taxon>
        <taxon>Luteimonas</taxon>
    </lineage>
</organism>
<dbReference type="Gene3D" id="1.10.287.460">
    <property type="entry name" value="Peptidyl-prolyl cis-trans isomerase, FKBP-type, N-terminal domain"/>
    <property type="match status" value="1"/>
</dbReference>
<dbReference type="Pfam" id="PF01346">
    <property type="entry name" value="FKBP_N"/>
    <property type="match status" value="1"/>
</dbReference>
<name>A0ABV7URA6_9GAMM</name>
<dbReference type="InterPro" id="IPR036944">
    <property type="entry name" value="PPIase_FKBP_N_sf"/>
</dbReference>
<gene>
    <name evidence="11" type="ORF">ACFOM9_05295</name>
</gene>
<evidence type="ECO:0000256" key="6">
    <source>
        <dbReference type="PROSITE-ProRule" id="PRU00277"/>
    </source>
</evidence>
<comment type="similarity">
    <text evidence="2 7">Belongs to the FKBP-type PPIase family.</text>
</comment>
<evidence type="ECO:0000313" key="11">
    <source>
        <dbReference type="EMBL" id="MFC3659495.1"/>
    </source>
</evidence>
<keyword evidence="5 6" id="KW-0413">Isomerase</keyword>
<accession>A0ABV7URA6</accession>
<comment type="caution">
    <text evidence="11">The sequence shown here is derived from an EMBL/GenBank/DDBJ whole genome shotgun (WGS) entry which is preliminary data.</text>
</comment>
<feature type="compositionally biased region" description="Low complexity" evidence="8">
    <location>
        <begin position="39"/>
        <end position="50"/>
    </location>
</feature>
<evidence type="ECO:0000256" key="5">
    <source>
        <dbReference type="ARBA" id="ARBA00023235"/>
    </source>
</evidence>
<feature type="domain" description="PPIase FKBP-type" evidence="10">
    <location>
        <begin position="172"/>
        <end position="259"/>
    </location>
</feature>
<comment type="catalytic activity">
    <reaction evidence="1 6 7">
        <text>[protein]-peptidylproline (omega=180) = [protein]-peptidylproline (omega=0)</text>
        <dbReference type="Rhea" id="RHEA:16237"/>
        <dbReference type="Rhea" id="RHEA-COMP:10747"/>
        <dbReference type="Rhea" id="RHEA-COMP:10748"/>
        <dbReference type="ChEBI" id="CHEBI:83833"/>
        <dbReference type="ChEBI" id="CHEBI:83834"/>
        <dbReference type="EC" id="5.2.1.8"/>
    </reaction>
</comment>
<feature type="chain" id="PRO_5046045050" description="Peptidyl-prolyl cis-trans isomerase" evidence="9">
    <location>
        <begin position="23"/>
        <end position="269"/>
    </location>
</feature>
<evidence type="ECO:0000256" key="7">
    <source>
        <dbReference type="RuleBase" id="RU003915"/>
    </source>
</evidence>